<gene>
    <name evidence="2" type="ORF">BLA29_004536</name>
</gene>
<name>A0A1Y3AWA4_EURMA</name>
<comment type="caution">
    <text evidence="2">The sequence shown here is derived from an EMBL/GenBank/DDBJ whole genome shotgun (WGS) entry which is preliminary data.</text>
</comment>
<dbReference type="InterPro" id="IPR021850">
    <property type="entry name" value="Symplekin/Pta1"/>
</dbReference>
<evidence type="ECO:0000313" key="2">
    <source>
        <dbReference type="EMBL" id="OTF72781.1"/>
    </source>
</evidence>
<dbReference type="OrthoDB" id="331600at2759"/>
<dbReference type="GO" id="GO:0005847">
    <property type="term" value="C:mRNA cleavage and polyadenylation specificity factor complex"/>
    <property type="evidence" value="ECO:0007669"/>
    <property type="project" value="TreeGrafter"/>
</dbReference>
<dbReference type="InterPro" id="IPR022075">
    <property type="entry name" value="Symplekin_C"/>
</dbReference>
<proteinExistence type="predicted"/>
<dbReference type="PANTHER" id="PTHR15245:SF20">
    <property type="entry name" value="SYMPLEKIN"/>
    <property type="match status" value="1"/>
</dbReference>
<feature type="domain" description="Symplekin C-terminal" evidence="1">
    <location>
        <begin position="490"/>
        <end position="532"/>
    </location>
</feature>
<reference evidence="2 3" key="1">
    <citation type="submission" date="2017-03" db="EMBL/GenBank/DDBJ databases">
        <title>Genome Survey of Euroglyphus maynei.</title>
        <authorList>
            <person name="Arlian L.G."/>
            <person name="Morgan M.S."/>
            <person name="Rider S.D."/>
        </authorList>
    </citation>
    <scope>NUCLEOTIDE SEQUENCE [LARGE SCALE GENOMIC DNA]</scope>
    <source>
        <strain evidence="2">Arlian Lab</strain>
        <tissue evidence="2">Whole body</tissue>
    </source>
</reference>
<accession>A0A1Y3AWA4</accession>
<dbReference type="EMBL" id="MUJZ01054659">
    <property type="protein sequence ID" value="OTF72781.1"/>
    <property type="molecule type" value="Genomic_DNA"/>
</dbReference>
<evidence type="ECO:0000313" key="3">
    <source>
        <dbReference type="Proteomes" id="UP000194236"/>
    </source>
</evidence>
<dbReference type="Proteomes" id="UP000194236">
    <property type="component" value="Unassembled WGS sequence"/>
</dbReference>
<feature type="non-terminal residue" evidence="2">
    <location>
        <position position="1"/>
    </location>
</feature>
<dbReference type="AlphaFoldDB" id="A0A1Y3AWA4"/>
<dbReference type="Pfam" id="PF12295">
    <property type="entry name" value="Symplekin_C"/>
    <property type="match status" value="1"/>
</dbReference>
<protein>
    <submittedName>
        <fullName evidence="2">Symplekin-like protein</fullName>
    </submittedName>
</protein>
<evidence type="ECO:0000259" key="1">
    <source>
        <dbReference type="Pfam" id="PF12295"/>
    </source>
</evidence>
<sequence>AIKAADITAKDLIGRLNNSNIVCDLVLTSLHLLPENLTPELTASFNDFSFTLNDPATIAKKMAFQLTGMGVGPGINEVITKYMNLFETQYHMKVDIEANKKITSMVKKLISREMKNQQQTHNKVKLVQSGKKMTSAVKIKHFKLEDITKPLELNEKIRHMEKCIARILVSNQSAQFSAKQYENYRKIIGKLSTDFFTFDPLQSLIKKYIFHDIRSRYDILFNALNLEYVKCKSQDKSMKSYSDYLAWIIESVLDTCESNDIDFFLQKLYLESPLLDDRAMKMFKNFVLYSEDFESSSTILRILVEKRPAYRKEFYECLLQICIETDNPNIHQSSLAMIIEIYQNTKFNLKETAESFALDCLNRLKNDTYGPNVFGSKEPTPWNDDAIKIVLAVYLKLLPLNQKLIHELQNVFVATNAHIKRVILRLIQEPIQDIDMNSMEMIKFVQNGFIDGAEIIVSRVIHIFTDKQRPSAKLVACVKDLYQKQKRVTDVRFLIPVLSGFTKREIIEILPQLIKLNPNVIKEVFNRILVSHG</sequence>
<dbReference type="PANTHER" id="PTHR15245">
    <property type="entry name" value="SYMPLEKIN-RELATED"/>
    <property type="match status" value="1"/>
</dbReference>
<organism evidence="2 3">
    <name type="scientific">Euroglyphus maynei</name>
    <name type="common">Mayne's house dust mite</name>
    <dbReference type="NCBI Taxonomy" id="6958"/>
    <lineage>
        <taxon>Eukaryota</taxon>
        <taxon>Metazoa</taxon>
        <taxon>Ecdysozoa</taxon>
        <taxon>Arthropoda</taxon>
        <taxon>Chelicerata</taxon>
        <taxon>Arachnida</taxon>
        <taxon>Acari</taxon>
        <taxon>Acariformes</taxon>
        <taxon>Sarcoptiformes</taxon>
        <taxon>Astigmata</taxon>
        <taxon>Psoroptidia</taxon>
        <taxon>Analgoidea</taxon>
        <taxon>Pyroglyphidae</taxon>
        <taxon>Pyroglyphinae</taxon>
        <taxon>Euroglyphus</taxon>
    </lineage>
</organism>
<keyword evidence="3" id="KW-1185">Reference proteome</keyword>